<keyword evidence="7 10" id="KW-0479">Metal-binding</keyword>
<dbReference type="Pfam" id="PF00227">
    <property type="entry name" value="Proteasome"/>
    <property type="match status" value="1"/>
</dbReference>
<evidence type="ECO:0000256" key="2">
    <source>
        <dbReference type="ARBA" id="ARBA00006053"/>
    </source>
</evidence>
<evidence type="ECO:0000256" key="1">
    <source>
        <dbReference type="ARBA" id="ARBA00004496"/>
    </source>
</evidence>
<dbReference type="CDD" id="cd01913">
    <property type="entry name" value="protease_HslV"/>
    <property type="match status" value="1"/>
</dbReference>
<dbReference type="GO" id="GO:0004298">
    <property type="term" value="F:threonine-type endopeptidase activity"/>
    <property type="evidence" value="ECO:0007669"/>
    <property type="project" value="UniProtKB-KW"/>
</dbReference>
<evidence type="ECO:0000256" key="7">
    <source>
        <dbReference type="ARBA" id="ARBA00022723"/>
    </source>
</evidence>
<keyword evidence="6 10" id="KW-0888">Threonine protease</keyword>
<dbReference type="RefSeq" id="WP_173200534.1">
    <property type="nucleotide sequence ID" value="NZ_JABFCX010000003.1"/>
</dbReference>
<dbReference type="PROSITE" id="PS51476">
    <property type="entry name" value="PROTEASOME_BETA_2"/>
    <property type="match status" value="1"/>
</dbReference>
<accession>A0A7Y3W6E8</accession>
<dbReference type="InterPro" id="IPR022281">
    <property type="entry name" value="ATP-dep_Prtase_HsIV_su"/>
</dbReference>
<evidence type="ECO:0000256" key="4">
    <source>
        <dbReference type="ARBA" id="ARBA00022533"/>
    </source>
</evidence>
<comment type="subunit">
    <text evidence="10">A double ring-shaped homohexamer of HslV is capped on each side by a ring-shaped HslU homohexamer. The assembly of the HslU/HslV complex is dependent on binding of ATP.</text>
</comment>
<reference evidence="11 12" key="1">
    <citation type="submission" date="2020-05" db="EMBL/GenBank/DDBJ databases">
        <title>Parvularcula mediterraneae sp. nov., isolated from polypropylene straw from shallow seawater of the seashore of Laganas in Zakynthos island, Greece.</title>
        <authorList>
            <person name="Szabo I."/>
            <person name="Al-Omari J."/>
            <person name="Rado J."/>
            <person name="Szerdahelyi G.S."/>
        </authorList>
    </citation>
    <scope>NUCLEOTIDE SEQUENCE [LARGE SCALE GENOMIC DNA]</scope>
    <source>
        <strain evidence="11 12">ZS-1/3</strain>
    </source>
</reference>
<dbReference type="Gene3D" id="3.60.20.10">
    <property type="entry name" value="Glutamine Phosphoribosylpyrophosphate, subunit 1, domain 1"/>
    <property type="match status" value="1"/>
</dbReference>
<dbReference type="NCBIfam" id="TIGR03692">
    <property type="entry name" value="ATP_dep_HslV"/>
    <property type="match status" value="1"/>
</dbReference>
<dbReference type="InterPro" id="IPR001353">
    <property type="entry name" value="Proteasome_sua/b"/>
</dbReference>
<comment type="caution">
    <text evidence="11">The sequence shown here is derived from an EMBL/GenBank/DDBJ whole genome shotgun (WGS) entry which is preliminary data.</text>
</comment>
<dbReference type="InterPro" id="IPR023333">
    <property type="entry name" value="Proteasome_suB-type"/>
</dbReference>
<comment type="function">
    <text evidence="10">Protease subunit of a proteasome-like degradation complex believed to be a general protein degrading machinery.</text>
</comment>
<dbReference type="InterPro" id="IPR029055">
    <property type="entry name" value="Ntn_hydrolases_N"/>
</dbReference>
<evidence type="ECO:0000256" key="8">
    <source>
        <dbReference type="ARBA" id="ARBA00022801"/>
    </source>
</evidence>
<evidence type="ECO:0000256" key="3">
    <source>
        <dbReference type="ARBA" id="ARBA00022490"/>
    </source>
</evidence>
<dbReference type="NCBIfam" id="NF003964">
    <property type="entry name" value="PRK05456.1"/>
    <property type="match status" value="1"/>
</dbReference>
<evidence type="ECO:0000256" key="5">
    <source>
        <dbReference type="ARBA" id="ARBA00022670"/>
    </source>
</evidence>
<evidence type="ECO:0000256" key="10">
    <source>
        <dbReference type="HAMAP-Rule" id="MF_00248"/>
    </source>
</evidence>
<comment type="catalytic activity">
    <reaction evidence="10">
        <text>ATP-dependent cleavage of peptide bonds with broad specificity.</text>
        <dbReference type="EC" id="3.4.25.2"/>
    </reaction>
</comment>
<sequence length="177" mass="18832">MTTILAVRRNGQVAVCGDGQVSMDKTISKGDARKVRRIAGGKVVAGFAGRTADAFALLERLEAKLEQYPTQLTRACVELAKDWRTDRALRQLEALLIVANSETTLMISGLGDVIEPEAMEEGGVIAIGSGGNYAQSAALALIQNTDLPAEEIAREALAIAGKIDVFTNDKITMEVIS</sequence>
<dbReference type="GO" id="GO:0009376">
    <property type="term" value="C:HslUV protease complex"/>
    <property type="evidence" value="ECO:0007669"/>
    <property type="project" value="UniProtKB-UniRule"/>
</dbReference>
<dbReference type="EMBL" id="JABFCX010000003">
    <property type="protein sequence ID" value="NNU17272.1"/>
    <property type="molecule type" value="Genomic_DNA"/>
</dbReference>
<dbReference type="Proteomes" id="UP000536835">
    <property type="component" value="Unassembled WGS sequence"/>
</dbReference>
<dbReference type="HAMAP" id="MF_00248">
    <property type="entry name" value="HslV"/>
    <property type="match status" value="1"/>
</dbReference>
<dbReference type="GO" id="GO:0005839">
    <property type="term" value="C:proteasome core complex"/>
    <property type="evidence" value="ECO:0007669"/>
    <property type="project" value="InterPro"/>
</dbReference>
<feature type="binding site" evidence="10">
    <location>
        <position position="164"/>
    </location>
    <ligand>
        <name>Na(+)</name>
        <dbReference type="ChEBI" id="CHEBI:29101"/>
    </ligand>
</feature>
<dbReference type="PANTHER" id="PTHR32194">
    <property type="entry name" value="METALLOPROTEASE TLDD"/>
    <property type="match status" value="1"/>
</dbReference>
<keyword evidence="8 10" id="KW-0378">Hydrolase</keyword>
<name>A0A7Y3W6E8_9PROT</name>
<comment type="similarity">
    <text evidence="2 10">Belongs to the peptidase T1B family. HslV subfamily.</text>
</comment>
<feature type="binding site" evidence="10">
    <location>
        <position position="167"/>
    </location>
    <ligand>
        <name>Na(+)</name>
        <dbReference type="ChEBI" id="CHEBI:29101"/>
    </ligand>
</feature>
<dbReference type="PANTHER" id="PTHR32194:SF0">
    <property type="entry name" value="ATP-DEPENDENT PROTEASE SUBUNIT HSLV"/>
    <property type="match status" value="1"/>
</dbReference>
<keyword evidence="12" id="KW-1185">Reference proteome</keyword>
<proteinExistence type="inferred from homology"/>
<evidence type="ECO:0000313" key="12">
    <source>
        <dbReference type="Proteomes" id="UP000536835"/>
    </source>
</evidence>
<keyword evidence="5 10" id="KW-0645">Protease</keyword>
<dbReference type="GO" id="GO:0051603">
    <property type="term" value="P:proteolysis involved in protein catabolic process"/>
    <property type="evidence" value="ECO:0007669"/>
    <property type="project" value="InterPro"/>
</dbReference>
<comment type="activity regulation">
    <text evidence="10">Allosterically activated by HslU binding.</text>
</comment>
<dbReference type="AlphaFoldDB" id="A0A7Y3W6E8"/>
<keyword evidence="9 10" id="KW-0915">Sodium</keyword>
<feature type="binding site" evidence="10">
    <location>
        <position position="161"/>
    </location>
    <ligand>
        <name>Na(+)</name>
        <dbReference type="ChEBI" id="CHEBI:29101"/>
    </ligand>
</feature>
<organism evidence="11 12">
    <name type="scientific">Parvularcula mediterranea</name>
    <dbReference type="NCBI Taxonomy" id="2732508"/>
    <lineage>
        <taxon>Bacteria</taxon>
        <taxon>Pseudomonadati</taxon>
        <taxon>Pseudomonadota</taxon>
        <taxon>Alphaproteobacteria</taxon>
        <taxon>Parvularculales</taxon>
        <taxon>Parvularculaceae</taxon>
        <taxon>Parvularcula</taxon>
    </lineage>
</organism>
<dbReference type="SUPFAM" id="SSF56235">
    <property type="entry name" value="N-terminal nucleophile aminohydrolases (Ntn hydrolases)"/>
    <property type="match status" value="1"/>
</dbReference>
<evidence type="ECO:0000256" key="9">
    <source>
        <dbReference type="ARBA" id="ARBA00023053"/>
    </source>
</evidence>
<dbReference type="EC" id="3.4.25.2" evidence="10"/>
<feature type="active site" evidence="10">
    <location>
        <position position="2"/>
    </location>
</feature>
<comment type="subcellular location">
    <subcellularLocation>
        <location evidence="1 10">Cytoplasm</location>
    </subcellularLocation>
</comment>
<dbReference type="GO" id="GO:0046872">
    <property type="term" value="F:metal ion binding"/>
    <property type="evidence" value="ECO:0007669"/>
    <property type="project" value="UniProtKB-KW"/>
</dbReference>
<evidence type="ECO:0000313" key="11">
    <source>
        <dbReference type="EMBL" id="NNU17272.1"/>
    </source>
</evidence>
<evidence type="ECO:0000256" key="6">
    <source>
        <dbReference type="ARBA" id="ARBA00022698"/>
    </source>
</evidence>
<keyword evidence="3 10" id="KW-0963">Cytoplasm</keyword>
<gene>
    <name evidence="10 11" type="primary">hslV</name>
    <name evidence="11" type="ORF">HK107_13155</name>
</gene>
<keyword evidence="4 10" id="KW-0021">Allosteric enzyme</keyword>
<protein>
    <recommendedName>
        <fullName evidence="10">ATP-dependent protease subunit HslV</fullName>
        <ecNumber evidence="10">3.4.25.2</ecNumber>
    </recommendedName>
</protein>